<keyword evidence="2" id="KW-0732">Signal</keyword>
<organism evidence="3 4">
    <name type="scientific">Rhizobium aethiopicum</name>
    <dbReference type="NCBI Taxonomy" id="1138170"/>
    <lineage>
        <taxon>Bacteria</taxon>
        <taxon>Pseudomonadati</taxon>
        <taxon>Pseudomonadota</taxon>
        <taxon>Alphaproteobacteria</taxon>
        <taxon>Hyphomicrobiales</taxon>
        <taxon>Rhizobiaceae</taxon>
        <taxon>Rhizobium/Agrobacterium group</taxon>
        <taxon>Rhizobium</taxon>
    </lineage>
</organism>
<proteinExistence type="predicted"/>
<name>A0A1C3Y598_9HYPH</name>
<dbReference type="Proteomes" id="UP000198723">
    <property type="component" value="Unassembled WGS sequence"/>
</dbReference>
<reference evidence="3 4" key="1">
    <citation type="submission" date="2016-08" db="EMBL/GenBank/DDBJ databases">
        <authorList>
            <person name="Seilhamer J.J."/>
        </authorList>
    </citation>
    <scope>NUCLEOTIDE SEQUENCE [LARGE SCALE GENOMIC DNA]</scope>
    <source>
        <strain evidence="3 4">HBR26</strain>
    </source>
</reference>
<dbReference type="AlphaFoldDB" id="A0A1C3Y598"/>
<protein>
    <submittedName>
        <fullName evidence="3">Uncharacterized protein</fullName>
    </submittedName>
</protein>
<evidence type="ECO:0000313" key="3">
    <source>
        <dbReference type="EMBL" id="SCB59658.1"/>
    </source>
</evidence>
<gene>
    <name evidence="3" type="ORF">GA0061105_10814</name>
</gene>
<accession>A0A1C3Y598</accession>
<feature type="signal peptide" evidence="2">
    <location>
        <begin position="1"/>
        <end position="24"/>
    </location>
</feature>
<dbReference type="EMBL" id="FMAJ01000008">
    <property type="protein sequence ID" value="SCB59658.1"/>
    <property type="molecule type" value="Genomic_DNA"/>
</dbReference>
<evidence type="ECO:0000256" key="1">
    <source>
        <dbReference type="SAM" id="Phobius"/>
    </source>
</evidence>
<keyword evidence="1" id="KW-1133">Transmembrane helix</keyword>
<keyword evidence="1" id="KW-0472">Membrane</keyword>
<evidence type="ECO:0000313" key="4">
    <source>
        <dbReference type="Proteomes" id="UP000198723"/>
    </source>
</evidence>
<feature type="chain" id="PRO_5008687293" evidence="2">
    <location>
        <begin position="25"/>
        <end position="75"/>
    </location>
</feature>
<feature type="transmembrane region" description="Helical" evidence="1">
    <location>
        <begin position="34"/>
        <end position="53"/>
    </location>
</feature>
<keyword evidence="1" id="KW-0812">Transmembrane</keyword>
<sequence length="75" mass="8248">MKNKLTVAVSGFLFVIAFTDQAHAYLDPGTGSMILQVVLGGIAMGFATLSVYYQRLKAFFSGRGKSRKRDVSRKE</sequence>
<evidence type="ECO:0000256" key="2">
    <source>
        <dbReference type="SAM" id="SignalP"/>
    </source>
</evidence>
<dbReference type="STRING" id="1138170.GA0061105_10814"/>
<dbReference type="RefSeq" id="WP_092751879.1">
    <property type="nucleotide sequence ID" value="NZ_FMAJ01000008.1"/>
</dbReference>